<accession>A0A6A5XD51</accession>
<organism evidence="2 3">
    <name type="scientific">Aaosphaeria arxii CBS 175.79</name>
    <dbReference type="NCBI Taxonomy" id="1450172"/>
    <lineage>
        <taxon>Eukaryota</taxon>
        <taxon>Fungi</taxon>
        <taxon>Dikarya</taxon>
        <taxon>Ascomycota</taxon>
        <taxon>Pezizomycotina</taxon>
        <taxon>Dothideomycetes</taxon>
        <taxon>Pleosporomycetidae</taxon>
        <taxon>Pleosporales</taxon>
        <taxon>Pleosporales incertae sedis</taxon>
        <taxon>Aaosphaeria</taxon>
    </lineage>
</organism>
<feature type="compositionally biased region" description="Polar residues" evidence="1">
    <location>
        <begin position="11"/>
        <end position="22"/>
    </location>
</feature>
<keyword evidence="3" id="KW-1185">Reference proteome</keyword>
<evidence type="ECO:0000313" key="2">
    <source>
        <dbReference type="EMBL" id="KAF2010694.1"/>
    </source>
</evidence>
<feature type="compositionally biased region" description="Basic and acidic residues" evidence="1">
    <location>
        <begin position="127"/>
        <end position="148"/>
    </location>
</feature>
<dbReference type="AlphaFoldDB" id="A0A6A5XD51"/>
<dbReference type="GeneID" id="54291888"/>
<dbReference type="RefSeq" id="XP_033379033.1">
    <property type="nucleotide sequence ID" value="XM_033534491.1"/>
</dbReference>
<dbReference type="EMBL" id="ML978076">
    <property type="protein sequence ID" value="KAF2010694.1"/>
    <property type="molecule type" value="Genomic_DNA"/>
</dbReference>
<gene>
    <name evidence="2" type="ORF">BU24DRAFT_63355</name>
</gene>
<sequence length="176" mass="19822">MESNAVLPGPLQNSIVDNTSELSSHREPRDATQPVPQPSQGTTNRYEFIHLAEPRQEGQSIYSSCNSTRDWIDNDQEDASSADSLCPSEIDCETSDVDEDVNWDDLMEVTNEIEELDNVRLCSPSEQRLESREDIRARTPISRSDREGAPFPNRVVDPITRKAVFRPSTPFNETAL</sequence>
<protein>
    <submittedName>
        <fullName evidence="2">Uncharacterized protein</fullName>
    </submittedName>
</protein>
<feature type="region of interest" description="Disordered" evidence="1">
    <location>
        <begin position="124"/>
        <end position="155"/>
    </location>
</feature>
<proteinExistence type="predicted"/>
<name>A0A6A5XD51_9PLEO</name>
<feature type="region of interest" description="Disordered" evidence="1">
    <location>
        <begin position="1"/>
        <end position="45"/>
    </location>
</feature>
<evidence type="ECO:0000313" key="3">
    <source>
        <dbReference type="Proteomes" id="UP000799778"/>
    </source>
</evidence>
<reference evidence="2" key="1">
    <citation type="journal article" date="2020" name="Stud. Mycol.">
        <title>101 Dothideomycetes genomes: a test case for predicting lifestyles and emergence of pathogens.</title>
        <authorList>
            <person name="Haridas S."/>
            <person name="Albert R."/>
            <person name="Binder M."/>
            <person name="Bloem J."/>
            <person name="Labutti K."/>
            <person name="Salamov A."/>
            <person name="Andreopoulos B."/>
            <person name="Baker S."/>
            <person name="Barry K."/>
            <person name="Bills G."/>
            <person name="Bluhm B."/>
            <person name="Cannon C."/>
            <person name="Castanera R."/>
            <person name="Culley D."/>
            <person name="Daum C."/>
            <person name="Ezra D."/>
            <person name="Gonzalez J."/>
            <person name="Henrissat B."/>
            <person name="Kuo A."/>
            <person name="Liang C."/>
            <person name="Lipzen A."/>
            <person name="Lutzoni F."/>
            <person name="Magnuson J."/>
            <person name="Mondo S."/>
            <person name="Nolan M."/>
            <person name="Ohm R."/>
            <person name="Pangilinan J."/>
            <person name="Park H.-J."/>
            <person name="Ramirez L."/>
            <person name="Alfaro M."/>
            <person name="Sun H."/>
            <person name="Tritt A."/>
            <person name="Yoshinaga Y."/>
            <person name="Zwiers L.-H."/>
            <person name="Turgeon B."/>
            <person name="Goodwin S."/>
            <person name="Spatafora J."/>
            <person name="Crous P."/>
            <person name="Grigoriev I."/>
        </authorList>
    </citation>
    <scope>NUCLEOTIDE SEQUENCE</scope>
    <source>
        <strain evidence="2">CBS 175.79</strain>
    </source>
</reference>
<evidence type="ECO:0000256" key="1">
    <source>
        <dbReference type="SAM" id="MobiDB-lite"/>
    </source>
</evidence>
<dbReference type="Proteomes" id="UP000799778">
    <property type="component" value="Unassembled WGS sequence"/>
</dbReference>